<evidence type="ECO:0000313" key="1">
    <source>
        <dbReference type="EMBL" id="MPM43262.1"/>
    </source>
</evidence>
<organism evidence="1">
    <name type="scientific">bioreactor metagenome</name>
    <dbReference type="NCBI Taxonomy" id="1076179"/>
    <lineage>
        <taxon>unclassified sequences</taxon>
        <taxon>metagenomes</taxon>
        <taxon>ecological metagenomes</taxon>
    </lineage>
</organism>
<reference evidence="1" key="1">
    <citation type="submission" date="2019-08" db="EMBL/GenBank/DDBJ databases">
        <authorList>
            <person name="Kucharzyk K."/>
            <person name="Murdoch R.W."/>
            <person name="Higgins S."/>
            <person name="Loffler F."/>
        </authorList>
    </citation>
    <scope>NUCLEOTIDE SEQUENCE</scope>
</reference>
<dbReference type="AlphaFoldDB" id="A0A644ZQY0"/>
<accession>A0A644ZQY0</accession>
<sequence>MKYAPINSLEDFYAYVETLPAEKKKLADNWCIGIGLQDVDHLTVSLYLLNLARRNIEGELTIAEVQAMIQQYHDEKKKREQSEQ</sequence>
<proteinExistence type="predicted"/>
<dbReference type="EMBL" id="VSSQ01010036">
    <property type="protein sequence ID" value="MPM43262.1"/>
    <property type="molecule type" value="Genomic_DNA"/>
</dbReference>
<comment type="caution">
    <text evidence="1">The sequence shown here is derived from an EMBL/GenBank/DDBJ whole genome shotgun (WGS) entry which is preliminary data.</text>
</comment>
<gene>
    <name evidence="1" type="ORF">SDC9_89935</name>
</gene>
<protein>
    <submittedName>
        <fullName evidence="1">Uncharacterized protein</fullName>
    </submittedName>
</protein>
<name>A0A644ZQY0_9ZZZZ</name>